<name>A0A1H8PC47_9BACI</name>
<accession>A0A1H8PC47</accession>
<dbReference type="InterPro" id="IPR019644">
    <property type="entry name" value="DUF2508"/>
</dbReference>
<proteinExistence type="predicted"/>
<protein>
    <submittedName>
        <fullName evidence="1">Uncharacterized protein</fullName>
    </submittedName>
</protein>
<organism evidence="1 2">
    <name type="scientific">Amphibacillus marinus</name>
    <dbReference type="NCBI Taxonomy" id="872970"/>
    <lineage>
        <taxon>Bacteria</taxon>
        <taxon>Bacillati</taxon>
        <taxon>Bacillota</taxon>
        <taxon>Bacilli</taxon>
        <taxon>Bacillales</taxon>
        <taxon>Bacillaceae</taxon>
        <taxon>Amphibacillus</taxon>
    </lineage>
</organism>
<evidence type="ECO:0000313" key="1">
    <source>
        <dbReference type="EMBL" id="SEO39406.1"/>
    </source>
</evidence>
<keyword evidence="2" id="KW-1185">Reference proteome</keyword>
<evidence type="ECO:0000313" key="2">
    <source>
        <dbReference type="Proteomes" id="UP000199300"/>
    </source>
</evidence>
<gene>
    <name evidence="1" type="ORF">SAMN04488134_10720</name>
</gene>
<dbReference type="STRING" id="872970.SAMN04488134_10720"/>
<dbReference type="AlphaFoldDB" id="A0A1H8PC47"/>
<dbReference type="RefSeq" id="WP_091497724.1">
    <property type="nucleotide sequence ID" value="NZ_FODJ01000007.1"/>
</dbReference>
<dbReference type="Pfam" id="PF10704">
    <property type="entry name" value="DUF2508"/>
    <property type="match status" value="1"/>
</dbReference>
<sequence>MAFNKRKKKVVEEALLHDIFQLQNEWSKLKEIIEKSVDPSEIGRYDLMVAEAKYFYLLREARKRHLSANQI</sequence>
<dbReference type="EMBL" id="FODJ01000007">
    <property type="protein sequence ID" value="SEO39406.1"/>
    <property type="molecule type" value="Genomic_DNA"/>
</dbReference>
<dbReference type="Proteomes" id="UP000199300">
    <property type="component" value="Unassembled WGS sequence"/>
</dbReference>
<dbReference type="OrthoDB" id="2166610at2"/>
<reference evidence="1 2" key="1">
    <citation type="submission" date="2016-10" db="EMBL/GenBank/DDBJ databases">
        <authorList>
            <person name="de Groot N.N."/>
        </authorList>
    </citation>
    <scope>NUCLEOTIDE SEQUENCE [LARGE SCALE GENOMIC DNA]</scope>
    <source>
        <strain evidence="1 2">CGMCC 1.10434</strain>
    </source>
</reference>